<sequence length="391" mass="40288">MLLTNSSLRAKAIVAATAAALVALSGCGSSDGGSGGGDDSYLVGFPALTSGPAAFAGVPITEGAKLAVKEINDSDYLGDGATIELKIDDIKGDPAQAIALYKQYAADGASGVICCGLSSEAGALAPVIEATKVPAIVSSAILAGLANPPYVYRPVVLPADSGGIYDQFVDTVVPAEDIKEVVMVVTSDNDGMVGDAEVWKAALERNGVEVVKTINTASTDTNYTQAATEIASLDPDAVVESMLGTPAALMARSLRERGFDKRILTSYGVDSKDLFDASGGGLAGALFAVPFQAGFTDNEMATKFTEAYQGEYDAEPDMYGAQGYTAMWLMATAIKEAGSKDPADVAKALESITEQDSVYGPLTYEGGQASLNAPGSYLEWTEDGTLSEWQG</sequence>
<comment type="caution">
    <text evidence="5">The sequence shown here is derived from an EMBL/GenBank/DDBJ whole genome shotgun (WGS) entry which is preliminary data.</text>
</comment>
<comment type="similarity">
    <text evidence="1">Belongs to the leucine-binding protein family.</text>
</comment>
<dbReference type="Gene3D" id="3.40.50.2300">
    <property type="match status" value="2"/>
</dbReference>
<dbReference type="EMBL" id="JACXYY010000005">
    <property type="protein sequence ID" value="MBD3915613.1"/>
    <property type="molecule type" value="Genomic_DNA"/>
</dbReference>
<dbReference type="PANTHER" id="PTHR30483">
    <property type="entry name" value="LEUCINE-SPECIFIC-BINDING PROTEIN"/>
    <property type="match status" value="1"/>
</dbReference>
<name>A0ABR8MHR8_9ACTN</name>
<protein>
    <submittedName>
        <fullName evidence="5">ABC transporter substrate-binding protein</fullName>
    </submittedName>
</protein>
<feature type="signal peptide" evidence="3">
    <location>
        <begin position="1"/>
        <end position="25"/>
    </location>
</feature>
<keyword evidence="6" id="KW-1185">Reference proteome</keyword>
<evidence type="ECO:0000256" key="1">
    <source>
        <dbReference type="ARBA" id="ARBA00010062"/>
    </source>
</evidence>
<dbReference type="PANTHER" id="PTHR30483:SF6">
    <property type="entry name" value="PERIPLASMIC BINDING PROTEIN OF ABC TRANSPORTER FOR NATURAL AMINO ACIDS"/>
    <property type="match status" value="1"/>
</dbReference>
<dbReference type="SUPFAM" id="SSF53822">
    <property type="entry name" value="Periplasmic binding protein-like I"/>
    <property type="match status" value="1"/>
</dbReference>
<evidence type="ECO:0000313" key="5">
    <source>
        <dbReference type="EMBL" id="MBD3915613.1"/>
    </source>
</evidence>
<dbReference type="RefSeq" id="WP_191199941.1">
    <property type="nucleotide sequence ID" value="NZ_BAAAPA010000007.1"/>
</dbReference>
<evidence type="ECO:0000313" key="6">
    <source>
        <dbReference type="Proteomes" id="UP000649289"/>
    </source>
</evidence>
<proteinExistence type="inferred from homology"/>
<organism evidence="5 6">
    <name type="scientific">Nocardioides hwasunensis</name>
    <dbReference type="NCBI Taxonomy" id="397258"/>
    <lineage>
        <taxon>Bacteria</taxon>
        <taxon>Bacillati</taxon>
        <taxon>Actinomycetota</taxon>
        <taxon>Actinomycetes</taxon>
        <taxon>Propionibacteriales</taxon>
        <taxon>Nocardioidaceae</taxon>
        <taxon>Nocardioides</taxon>
    </lineage>
</organism>
<evidence type="ECO:0000256" key="3">
    <source>
        <dbReference type="SAM" id="SignalP"/>
    </source>
</evidence>
<dbReference type="InterPro" id="IPR028082">
    <property type="entry name" value="Peripla_BP_I"/>
</dbReference>
<dbReference type="Proteomes" id="UP000649289">
    <property type="component" value="Unassembled WGS sequence"/>
</dbReference>
<feature type="chain" id="PRO_5046383642" evidence="3">
    <location>
        <begin position="26"/>
        <end position="391"/>
    </location>
</feature>
<reference evidence="5 6" key="1">
    <citation type="submission" date="2020-09" db="EMBL/GenBank/DDBJ databases">
        <title>novel species in genus Nocardioides.</title>
        <authorList>
            <person name="Zhang G."/>
        </authorList>
    </citation>
    <scope>NUCLEOTIDE SEQUENCE [LARGE SCALE GENOMIC DNA]</scope>
    <source>
        <strain evidence="5 6">19197</strain>
    </source>
</reference>
<gene>
    <name evidence="5" type="ORF">IEZ25_13400</name>
</gene>
<feature type="domain" description="Leucine-binding protein" evidence="4">
    <location>
        <begin position="43"/>
        <end position="384"/>
    </location>
</feature>
<evidence type="ECO:0000256" key="2">
    <source>
        <dbReference type="ARBA" id="ARBA00022729"/>
    </source>
</evidence>
<dbReference type="InterPro" id="IPR051010">
    <property type="entry name" value="BCAA_transport"/>
</dbReference>
<dbReference type="Pfam" id="PF13458">
    <property type="entry name" value="Peripla_BP_6"/>
    <property type="match status" value="1"/>
</dbReference>
<keyword evidence="2 3" id="KW-0732">Signal</keyword>
<evidence type="ECO:0000259" key="4">
    <source>
        <dbReference type="Pfam" id="PF13458"/>
    </source>
</evidence>
<dbReference type="InterPro" id="IPR028081">
    <property type="entry name" value="Leu-bd"/>
</dbReference>
<accession>A0ABR8MHR8</accession>